<dbReference type="Proteomes" id="UP000727962">
    <property type="component" value="Unassembled WGS sequence"/>
</dbReference>
<dbReference type="PANTHER" id="PTHR30390:SF8">
    <property type="entry name" value="SUGAR ISOMERASE (SIS)"/>
    <property type="match status" value="1"/>
</dbReference>
<dbReference type="PROSITE" id="PS51464">
    <property type="entry name" value="SIS"/>
    <property type="match status" value="1"/>
</dbReference>
<dbReference type="GO" id="GO:1901135">
    <property type="term" value="P:carbohydrate derivative metabolic process"/>
    <property type="evidence" value="ECO:0007669"/>
    <property type="project" value="InterPro"/>
</dbReference>
<dbReference type="AlphaFoldDB" id="A0A931LUZ4"/>
<dbReference type="InterPro" id="IPR035461">
    <property type="entry name" value="GmhA/DiaA"/>
</dbReference>
<evidence type="ECO:0000259" key="1">
    <source>
        <dbReference type="PROSITE" id="PS51464"/>
    </source>
</evidence>
<evidence type="ECO:0000313" key="2">
    <source>
        <dbReference type="EMBL" id="MBI1756187.1"/>
    </source>
</evidence>
<dbReference type="EMBL" id="JACOSL010000025">
    <property type="protein sequence ID" value="MBI1756187.1"/>
    <property type="molecule type" value="Genomic_DNA"/>
</dbReference>
<comment type="caution">
    <text evidence="2">The sequence shown here is derived from an EMBL/GenBank/DDBJ whole genome shotgun (WGS) entry which is preliminary data.</text>
</comment>
<dbReference type="InterPro" id="IPR050099">
    <property type="entry name" value="SIS_GmhA/DiaA_subfam"/>
</dbReference>
<organism evidence="2 3">
    <name type="scientific">Fimbriimonas ginsengisoli</name>
    <dbReference type="NCBI Taxonomy" id="1005039"/>
    <lineage>
        <taxon>Bacteria</taxon>
        <taxon>Bacillati</taxon>
        <taxon>Armatimonadota</taxon>
        <taxon>Fimbriimonadia</taxon>
        <taxon>Fimbriimonadales</taxon>
        <taxon>Fimbriimonadaceae</taxon>
        <taxon>Fimbriimonas</taxon>
    </lineage>
</organism>
<sequence length="193" mass="19878">MTAGERGRIYADELAAALRALPFDTITLVGDLLADACRNGAQVFIIGNGGSAATASHMACDLAKTTLGKVADLPARRLRALALTDNVPLITAWANDVSYDSVFSEQLRGLARAGDVLIAISASGNSPNILRCLEAARELGVKTVGFLGFGGGAALALCDLAVVVDSRDYGIVEDAHSALNHMLTASLKAVVGP</sequence>
<feature type="domain" description="SIS" evidence="1">
    <location>
        <begin position="33"/>
        <end position="193"/>
    </location>
</feature>
<name>A0A931LUZ4_FIMGI</name>
<dbReference type="PANTHER" id="PTHR30390">
    <property type="entry name" value="SEDOHEPTULOSE 7-PHOSPHATE ISOMERASE / DNAA INITIATOR-ASSOCIATING FACTOR FOR REPLICATION INITIATION"/>
    <property type="match status" value="1"/>
</dbReference>
<dbReference type="SUPFAM" id="SSF53697">
    <property type="entry name" value="SIS domain"/>
    <property type="match status" value="1"/>
</dbReference>
<dbReference type="GO" id="GO:0097367">
    <property type="term" value="F:carbohydrate derivative binding"/>
    <property type="evidence" value="ECO:0007669"/>
    <property type="project" value="InterPro"/>
</dbReference>
<dbReference type="Pfam" id="PF13580">
    <property type="entry name" value="SIS_2"/>
    <property type="match status" value="1"/>
</dbReference>
<protein>
    <submittedName>
        <fullName evidence="2">SIS domain-containing protein</fullName>
    </submittedName>
</protein>
<dbReference type="InterPro" id="IPR046348">
    <property type="entry name" value="SIS_dom_sf"/>
</dbReference>
<reference evidence="2" key="1">
    <citation type="submission" date="2020-07" db="EMBL/GenBank/DDBJ databases">
        <title>Huge and variable diversity of episymbiotic CPR bacteria and DPANN archaea in groundwater ecosystems.</title>
        <authorList>
            <person name="He C.Y."/>
            <person name="Keren R."/>
            <person name="Whittaker M."/>
            <person name="Farag I.F."/>
            <person name="Doudna J."/>
            <person name="Cate J.H.D."/>
            <person name="Banfield J.F."/>
        </authorList>
    </citation>
    <scope>NUCLEOTIDE SEQUENCE</scope>
    <source>
        <strain evidence="2">NC_groundwater_17_Pr7_B-0.1um_64_12</strain>
    </source>
</reference>
<proteinExistence type="predicted"/>
<dbReference type="CDD" id="cd05006">
    <property type="entry name" value="SIS_GmhA"/>
    <property type="match status" value="1"/>
</dbReference>
<dbReference type="Gene3D" id="3.40.50.10490">
    <property type="entry name" value="Glucose-6-phosphate isomerase like protein, domain 1"/>
    <property type="match status" value="1"/>
</dbReference>
<dbReference type="InterPro" id="IPR001347">
    <property type="entry name" value="SIS_dom"/>
</dbReference>
<evidence type="ECO:0000313" key="3">
    <source>
        <dbReference type="Proteomes" id="UP000727962"/>
    </source>
</evidence>
<gene>
    <name evidence="2" type="ORF">HYR64_03670</name>
</gene>
<accession>A0A931LUZ4</accession>